<comment type="similarity">
    <text evidence="1 4 5">Belongs to the universal ribosomal protein uS8 family.</text>
</comment>
<dbReference type="GeneID" id="38279162"/>
<geneLocation type="chloroplast" evidence="6"/>
<comment type="subcellular location">
    <subcellularLocation>
        <location evidence="4">Plastid</location>
        <location evidence="4">Chloroplast</location>
    </subcellularLocation>
</comment>
<comment type="subunit">
    <text evidence="4">Part of the 30S ribosomal subunit.</text>
</comment>
<dbReference type="InterPro" id="IPR047863">
    <property type="entry name" value="Ribosomal_uS8_CS"/>
</dbReference>
<dbReference type="RefSeq" id="YP_009519312.1">
    <property type="nucleotide sequence ID" value="NC_039524.1"/>
</dbReference>
<gene>
    <name evidence="4 6" type="primary">rps8</name>
</gene>
<dbReference type="GO" id="GO:0003735">
    <property type="term" value="F:structural constituent of ribosome"/>
    <property type="evidence" value="ECO:0007669"/>
    <property type="project" value="InterPro"/>
</dbReference>
<proteinExistence type="inferred from homology"/>
<name>A0A386B0K7_CODAR</name>
<dbReference type="Gene3D" id="3.30.1490.10">
    <property type="match status" value="1"/>
</dbReference>
<dbReference type="GO" id="GO:0005840">
    <property type="term" value="C:ribosome"/>
    <property type="evidence" value="ECO:0007669"/>
    <property type="project" value="UniProtKB-KW"/>
</dbReference>
<comment type="function">
    <text evidence="4">One of the primary rRNA binding proteins, it binds directly to 16S rRNA central domain where it helps coordinate assembly of the platform of the 30S subunit.</text>
</comment>
<dbReference type="GO" id="GO:0019843">
    <property type="term" value="F:rRNA binding"/>
    <property type="evidence" value="ECO:0007669"/>
    <property type="project" value="UniProtKB-UniRule"/>
</dbReference>
<dbReference type="GO" id="GO:0006412">
    <property type="term" value="P:translation"/>
    <property type="evidence" value="ECO:0007669"/>
    <property type="project" value="UniProtKB-UniRule"/>
</dbReference>
<keyword evidence="2 4" id="KW-0689">Ribosomal protein</keyword>
<evidence type="ECO:0000256" key="2">
    <source>
        <dbReference type="ARBA" id="ARBA00022980"/>
    </source>
</evidence>
<dbReference type="FunFam" id="3.30.1490.10:FF:000001">
    <property type="entry name" value="30S ribosomal protein S8"/>
    <property type="match status" value="1"/>
</dbReference>
<reference evidence="6" key="1">
    <citation type="submission" date="2018-07" db="EMBL/GenBank/DDBJ databases">
        <authorList>
            <person name="Quirk P.G."/>
            <person name="Krulwich T.A."/>
        </authorList>
    </citation>
    <scope>NUCLEOTIDE SEQUENCE</scope>
</reference>
<evidence type="ECO:0000256" key="1">
    <source>
        <dbReference type="ARBA" id="ARBA00006471"/>
    </source>
</evidence>
<dbReference type="PANTHER" id="PTHR11758">
    <property type="entry name" value="40S RIBOSOMAL PROTEIN S15A"/>
    <property type="match status" value="1"/>
</dbReference>
<dbReference type="GO" id="GO:1990904">
    <property type="term" value="C:ribonucleoprotein complex"/>
    <property type="evidence" value="ECO:0007669"/>
    <property type="project" value="UniProtKB-KW"/>
</dbReference>
<dbReference type="NCBIfam" id="NF001109">
    <property type="entry name" value="PRK00136.1"/>
    <property type="match status" value="1"/>
</dbReference>
<accession>A0A386B0K7</accession>
<dbReference type="InterPro" id="IPR035987">
    <property type="entry name" value="Ribosomal_uS8_sf"/>
</dbReference>
<evidence type="ECO:0000313" key="6">
    <source>
        <dbReference type="EMBL" id="AYC65231.1"/>
    </source>
</evidence>
<keyword evidence="4" id="KW-0694">RNA-binding</keyword>
<dbReference type="Gene3D" id="3.30.1370.30">
    <property type="match status" value="1"/>
</dbReference>
<keyword evidence="4" id="KW-0699">rRNA-binding</keyword>
<evidence type="ECO:0000256" key="3">
    <source>
        <dbReference type="ARBA" id="ARBA00023274"/>
    </source>
</evidence>
<protein>
    <recommendedName>
        <fullName evidence="4">Small ribosomal subunit protein uS8c</fullName>
    </recommendedName>
</protein>
<dbReference type="EMBL" id="MH591107">
    <property type="protein sequence ID" value="AYC65231.1"/>
    <property type="molecule type" value="Genomic_DNA"/>
</dbReference>
<organism evidence="6">
    <name type="scientific">Codium arabicum</name>
    <name type="common">Green alga</name>
    <dbReference type="NCBI Taxonomy" id="221038"/>
    <lineage>
        <taxon>Eukaryota</taxon>
        <taxon>Viridiplantae</taxon>
        <taxon>Chlorophyta</taxon>
        <taxon>core chlorophytes</taxon>
        <taxon>Ulvophyceae</taxon>
        <taxon>TCBD clade</taxon>
        <taxon>Bryopsidales</taxon>
        <taxon>Bryopsidineae</taxon>
        <taxon>Codiaceae</taxon>
        <taxon>Codium</taxon>
    </lineage>
</organism>
<keyword evidence="3 4" id="KW-0687">Ribonucleoprotein</keyword>
<dbReference type="HAMAP" id="MF_01302_B">
    <property type="entry name" value="Ribosomal_uS8_B"/>
    <property type="match status" value="1"/>
</dbReference>
<dbReference type="InterPro" id="IPR000630">
    <property type="entry name" value="Ribosomal_uS8"/>
</dbReference>
<dbReference type="GO" id="GO:0009507">
    <property type="term" value="C:chloroplast"/>
    <property type="evidence" value="ECO:0007669"/>
    <property type="project" value="UniProtKB-SubCell"/>
</dbReference>
<keyword evidence="6" id="KW-0934">Plastid</keyword>
<evidence type="ECO:0000256" key="5">
    <source>
        <dbReference type="RuleBase" id="RU003660"/>
    </source>
</evidence>
<evidence type="ECO:0000256" key="4">
    <source>
        <dbReference type="HAMAP-Rule" id="MF_01302"/>
    </source>
</evidence>
<sequence length="126" mass="14154">MDLLSNALTQIRNANRAKNPTVTIPYIAQTFKITQILQQEGFIQSYTIVSCTLLQIQLKYTKHNQCILLNLKRISTPGRRIYIKATEIPSLFGGLGIYILSTSKGLLTNKEALKQKIGGELLCSIW</sequence>
<reference evidence="6" key="2">
    <citation type="journal article" date="2019" name="Mol. Phylogenet. Evol.">
        <title>Reassessment of the classification of bryopsidales (chlorophyta) based on chloroplast phylogenomic analyses.</title>
        <authorList>
            <person name="Cremen M.C."/>
            <person name="Leliaert F."/>
            <person name="West J."/>
            <person name="Lam D.W."/>
            <person name="Shimada S."/>
            <person name="Lopez-Bautista J.M."/>
            <person name="Verbruggen H."/>
        </authorList>
    </citation>
    <scope>NUCLEOTIDE SEQUENCE</scope>
</reference>
<dbReference type="Pfam" id="PF00410">
    <property type="entry name" value="Ribosomal_S8"/>
    <property type="match status" value="1"/>
</dbReference>
<dbReference type="PROSITE" id="PS00053">
    <property type="entry name" value="RIBOSOMAL_S8"/>
    <property type="match status" value="1"/>
</dbReference>
<keyword evidence="6" id="KW-0150">Chloroplast</keyword>
<dbReference type="SUPFAM" id="SSF56047">
    <property type="entry name" value="Ribosomal protein S8"/>
    <property type="match status" value="1"/>
</dbReference>
<dbReference type="AlphaFoldDB" id="A0A386B0K7"/>